<dbReference type="InterPro" id="IPR038727">
    <property type="entry name" value="NadR/Ttd14_AAA_dom"/>
</dbReference>
<dbReference type="InterPro" id="IPR052735">
    <property type="entry name" value="NAD_biosynth-regulator"/>
</dbReference>
<dbReference type="Proteomes" id="UP000520814">
    <property type="component" value="Unassembled WGS sequence"/>
</dbReference>
<evidence type="ECO:0000259" key="2">
    <source>
        <dbReference type="Pfam" id="PF13521"/>
    </source>
</evidence>
<keyword evidence="3" id="KW-0808">Transferase</keyword>
<dbReference type="InterPro" id="IPR014729">
    <property type="entry name" value="Rossmann-like_a/b/a_fold"/>
</dbReference>
<dbReference type="InterPro" id="IPR004821">
    <property type="entry name" value="Cyt_trans-like"/>
</dbReference>
<dbReference type="RefSeq" id="WP_184194216.1">
    <property type="nucleotide sequence ID" value="NZ_JACHGW010000002.1"/>
</dbReference>
<dbReference type="NCBIfam" id="TIGR00125">
    <property type="entry name" value="cyt_tran_rel"/>
    <property type="match status" value="1"/>
</dbReference>
<proteinExistence type="predicted"/>
<evidence type="ECO:0000313" key="4">
    <source>
        <dbReference type="Proteomes" id="UP000520814"/>
    </source>
</evidence>
<accession>A0A7W9SPE5</accession>
<dbReference type="SUPFAM" id="SSF52374">
    <property type="entry name" value="Nucleotidylyl transferase"/>
    <property type="match status" value="1"/>
</dbReference>
<keyword evidence="4" id="KW-1185">Reference proteome</keyword>
<dbReference type="Gene3D" id="3.40.50.620">
    <property type="entry name" value="HUPs"/>
    <property type="match status" value="1"/>
</dbReference>
<keyword evidence="3" id="KW-0548">Nucleotidyltransferase</keyword>
<dbReference type="PANTHER" id="PTHR37512">
    <property type="entry name" value="TRIFUNCTIONAL NAD BIOSYNTHESIS/REGULATOR PROTEIN NADR"/>
    <property type="match status" value="1"/>
</dbReference>
<protein>
    <submittedName>
        <fullName evidence="3">NadR type nicotinamide-nucleotide adenylyltransferase</fullName>
    </submittedName>
</protein>
<evidence type="ECO:0000259" key="1">
    <source>
        <dbReference type="Pfam" id="PF01467"/>
    </source>
</evidence>
<organism evidence="3 4">
    <name type="scientific">Armatimonas rosea</name>
    <dbReference type="NCBI Taxonomy" id="685828"/>
    <lineage>
        <taxon>Bacteria</taxon>
        <taxon>Bacillati</taxon>
        <taxon>Armatimonadota</taxon>
        <taxon>Armatimonadia</taxon>
        <taxon>Armatimonadales</taxon>
        <taxon>Armatimonadaceae</taxon>
        <taxon>Armatimonas</taxon>
    </lineage>
</organism>
<dbReference type="InterPro" id="IPR027417">
    <property type="entry name" value="P-loop_NTPase"/>
</dbReference>
<dbReference type="SUPFAM" id="SSF52540">
    <property type="entry name" value="P-loop containing nucleoside triphosphate hydrolases"/>
    <property type="match status" value="1"/>
</dbReference>
<evidence type="ECO:0000313" key="3">
    <source>
        <dbReference type="EMBL" id="MBB6050035.1"/>
    </source>
</evidence>
<feature type="domain" description="Cytidyltransferase-like" evidence="1">
    <location>
        <begin position="7"/>
        <end position="136"/>
    </location>
</feature>
<dbReference type="GO" id="GO:0016779">
    <property type="term" value="F:nucleotidyltransferase activity"/>
    <property type="evidence" value="ECO:0007669"/>
    <property type="project" value="UniProtKB-KW"/>
</dbReference>
<dbReference type="Pfam" id="PF01467">
    <property type="entry name" value="CTP_transf_like"/>
    <property type="match status" value="1"/>
</dbReference>
<name>A0A7W9SPE5_ARMRO</name>
<dbReference type="PANTHER" id="PTHR37512:SF1">
    <property type="entry name" value="NADR_TTD14 AAA DOMAIN-CONTAINING PROTEIN"/>
    <property type="match status" value="1"/>
</dbReference>
<sequence>MHTTGLTLGKFAPLHKGHEHLIQTACSQVDSLICLIYDSPEVTTIPLETRSRWLRTLFPTVEVIELRGAPQEVGETPEIKRRHEDFILGVLGGRKITHFFCSEFYGEHMSQALGALNCLVDPARNTVPISGTAIRESPFLHRERLSPLVYRDLITHVVLLGAPSTGKTTLAEALAQRFQTTWMPEYGREYWEQHQSERRLSLEQLVELAEGHWEREERKLQEANGYLFTDTNALTTYQFSLYYHGTVHPQLVEYASRCNDRYDLVLVCDTDIPYDDTWDRSGETNRQEFQEQILADLEARSIAYTLLQGSLEQRIATVEQVLGRLPRKP</sequence>
<dbReference type="AlphaFoldDB" id="A0A7W9SPE5"/>
<feature type="domain" description="NadR/Ttd14 AAA" evidence="2">
    <location>
        <begin position="157"/>
        <end position="314"/>
    </location>
</feature>
<dbReference type="Gene3D" id="3.40.50.300">
    <property type="entry name" value="P-loop containing nucleotide triphosphate hydrolases"/>
    <property type="match status" value="1"/>
</dbReference>
<dbReference type="EMBL" id="JACHGW010000002">
    <property type="protein sequence ID" value="MBB6050035.1"/>
    <property type="molecule type" value="Genomic_DNA"/>
</dbReference>
<gene>
    <name evidence="3" type="ORF">HNQ39_001826</name>
</gene>
<dbReference type="Pfam" id="PF13521">
    <property type="entry name" value="AAA_28"/>
    <property type="match status" value="1"/>
</dbReference>
<comment type="caution">
    <text evidence="3">The sequence shown here is derived from an EMBL/GenBank/DDBJ whole genome shotgun (WGS) entry which is preliminary data.</text>
</comment>
<reference evidence="3 4" key="1">
    <citation type="submission" date="2020-08" db="EMBL/GenBank/DDBJ databases">
        <title>Genomic Encyclopedia of Type Strains, Phase IV (KMG-IV): sequencing the most valuable type-strain genomes for metagenomic binning, comparative biology and taxonomic classification.</title>
        <authorList>
            <person name="Goeker M."/>
        </authorList>
    </citation>
    <scope>NUCLEOTIDE SEQUENCE [LARGE SCALE GENOMIC DNA]</scope>
    <source>
        <strain evidence="3 4">DSM 23562</strain>
    </source>
</reference>